<name>A0ABZ0MWS8_9ENTR</name>
<dbReference type="SUPFAM" id="SSF55464">
    <property type="entry name" value="Origin of replication-binding domain, RBD-like"/>
    <property type="match status" value="1"/>
</dbReference>
<dbReference type="InterPro" id="IPR014059">
    <property type="entry name" value="TraI/TrwC_relax"/>
</dbReference>
<feature type="compositionally biased region" description="Polar residues" evidence="1">
    <location>
        <begin position="356"/>
        <end position="365"/>
    </location>
</feature>
<feature type="domain" description="TraI 2B/2B-like" evidence="5">
    <location>
        <begin position="815"/>
        <end position="892"/>
    </location>
</feature>
<evidence type="ECO:0000313" key="8">
    <source>
        <dbReference type="Proteomes" id="UP001302368"/>
    </source>
</evidence>
<keyword evidence="7" id="KW-0614">Plasmid</keyword>
<organism evidence="7 8">
    <name type="scientific">Kosakonia sacchari</name>
    <dbReference type="NCBI Taxonomy" id="1158459"/>
    <lineage>
        <taxon>Bacteria</taxon>
        <taxon>Pseudomonadati</taxon>
        <taxon>Pseudomonadota</taxon>
        <taxon>Gammaproteobacteria</taxon>
        <taxon>Enterobacterales</taxon>
        <taxon>Enterobacteriaceae</taxon>
        <taxon>Kosakonia</taxon>
    </lineage>
</organism>
<dbReference type="NCBIfam" id="TIGR02686">
    <property type="entry name" value="relax_trwC"/>
    <property type="match status" value="1"/>
</dbReference>
<accession>A0ABZ0MWS8</accession>
<dbReference type="Pfam" id="PF13604">
    <property type="entry name" value="AAA_30"/>
    <property type="match status" value="1"/>
</dbReference>
<keyword evidence="8" id="KW-1185">Reference proteome</keyword>
<dbReference type="Pfam" id="PF22232">
    <property type="entry name" value="TraI_hel_assoc_N"/>
    <property type="match status" value="1"/>
</dbReference>
<evidence type="ECO:0000259" key="6">
    <source>
        <dbReference type="Pfam" id="PF22232"/>
    </source>
</evidence>
<feature type="compositionally biased region" description="Basic and acidic residues" evidence="1">
    <location>
        <begin position="403"/>
        <end position="421"/>
    </location>
</feature>
<dbReference type="NCBIfam" id="NF041492">
    <property type="entry name" value="MobF"/>
    <property type="match status" value="1"/>
</dbReference>
<dbReference type="RefSeq" id="WP_305737684.1">
    <property type="nucleotide sequence ID" value="NZ_CP137745.1"/>
</dbReference>
<evidence type="ECO:0000259" key="5">
    <source>
        <dbReference type="Pfam" id="PF18340"/>
    </source>
</evidence>
<sequence length="1926" mass="209445">MMSPAPIVSAGEAAGYYSNKDNYYFLGQLESEWLGEGASQLGLEGPVRSDQLTAVLEGRLPDGSRLGKEINGNHTHRPGHDLTFSAPKSVSILALIGGDKALLEAHQRAVRVAAGYVEKLISARETVDGKTSIVHTGKMVAALYTHDTTRNLDPGLHTHMLVANMTELNGKWKALATDTIHNAGFIETVMKMQVTLGKLYRKALREDVESLGHEVEEVGPHGMWEIKAVPKEVREEYSSRGREIRGAVGAEATLKSLDIAAKNTRRAKVDPSRLRLMERWQAQMKEKGWDMKAYQESVVPRTAPGGSHAPRPPEPPAPQKTVAGNDVPATPAQAKGKAQDPAGVQTRSGPEEKTVSPVTPTSRTDVIQGRDATVQQEAGTRPEPEPRAGKEAEQKTAGSDGKTQADRALPDNQPDRDDARPEPVPAENPVITVAASPEVAREQSEPSEPAQHGVAEKSGSPVTHAGVAPLSTVSGPAGMPSGSQPGGQTAPAVVASAAAAPAEVTDAVRMAVSQLSDSKTRFTWGELLLSTAEFSDKIPPISELKTALDEALREGVIVPLDAEKGVFTSRIHLLDELSIQALSREHLSETRVVSFQRPAQYAPAALEAVGRDALVLMNAPKGVAGIRELTEQLAGISASHGREVQVLASSAERAVSLAKSDRLREHITGRQQVLRGDFQLRPQSTLIVEGAERLSLKETLVLLGEARDKSAQLVFLDSAGRQANGNAMSVLESAGVSRSRRTEPAPGMEAEVVSIRDKRERYSALADRFAELSAGTEPVTAIVVGQREQKHLTGLIRDALQNAGQLERDGVTVEARTPVWLDSKTRRMSGSYRAGQVLEDRTERETRHYVIDRVHEDTRVLSLIDGDGVLVRMKIADLTADWRLYQREQLHIAAGDRLIALAADRGTGLKSKDRLTVTQAGQEGITVERDGKVLTLPADSPLYLTHGYVAGPGNRDNDSGVVLAALNSRDITAQTMNSLAQSGHRAEIFTAEPEDKAEARLQRMRTENSPVQLVRKLSGRDQLDSALTTLHDSVKTDVTVAVERAIADQQSVTFDVLHLAERAAEFHPDIAGIDREISQMVKNGDLIRVPGQATPLLVARASWEMEKAIIRVITEGKNTREPLMDSVDPALLAGLTSGQKESALLVLGSRDQFTGIQGFAGVGKTTQVSAVKAAIDTLPASDRPVLYGLAPTHQAVKELRDVGLEAQTLKSWLVEHEQMVAAGEKPDYRNRVFLIDESSMLGNQDTAAAYMAIQAGGGRGVSMGDTDQFEAIESGAPFRLAQERSPMDVAIMKQIVRQKEVNLRDAVHDIIDNRIDAALQRLEKQPADNVERLDPSWKAPASGLVESADPVAAIVDDWMSRTPAARARTLVIAQLNEDRESINNGIYAALEARGELGREKIRVPVLEKIQHTRHEFNKLRAWQPGMVVKRGDAYQDVVAVDTNGSLISVKDEGGRLAWYSPRELLTGDVELFNRRERELSAGTVVRFTATDRNRGQNANQKYTVEQVRPDGEVVLKGRDGQKTINPADVRAEQHIDYAWAITGYGSQGAGEDAVISLEGTKGGRAYMATRRAFYISVSRAKKHVQVYTDGLEKWVAAIKRQEFDFKTAHDALTPETERRQAKVIWAMGQPVGKTAIGRAWAKHEAMGSHSLTARVIPSTKRFPAPALALPLYDNNGKSAGLALVSLVNGDNGRLARGDMRMVATQGATGAVVQRSRSGNTHVVSTVDAALRAVREHPEDGVVWQTGAEKPSPWMIKLSRGTESAEEQKRALSVLGESEIRVPDLKADITIDEPEKRAVQQVVRETQDIRDTEALMVKRVPDADLQGEKPGTLSGVKPDGNILGEIIDERLHRQQERDNVVSRIPAPSDQQMAREAAEHAVSARVANEIAERRQQQEVRIPGDTVEKGRTVEHQEPAHTRTIQQKER</sequence>
<dbReference type="InterPro" id="IPR040668">
    <property type="entry name" value="TraI_2B"/>
</dbReference>
<feature type="region of interest" description="Disordered" evidence="1">
    <location>
        <begin position="300"/>
        <end position="490"/>
    </location>
</feature>
<feature type="compositionally biased region" description="Basic and acidic residues" evidence="1">
    <location>
        <begin position="1903"/>
        <end position="1926"/>
    </location>
</feature>
<dbReference type="Gene3D" id="3.40.50.300">
    <property type="entry name" value="P-loop containing nucleotide triphosphate hydrolases"/>
    <property type="match status" value="1"/>
</dbReference>
<feature type="domain" description="TrwC relaxase" evidence="3">
    <location>
        <begin position="10"/>
        <end position="286"/>
    </location>
</feature>
<evidence type="ECO:0000313" key="7">
    <source>
        <dbReference type="EMBL" id="WOZ79961.1"/>
    </source>
</evidence>
<geneLocation type="plasmid" evidence="7 8">
    <name>pKS2022</name>
</geneLocation>
<feature type="domain" description="TraI helicase-associated ssDBD N-terminal" evidence="6">
    <location>
        <begin position="622"/>
        <end position="717"/>
    </location>
</feature>
<feature type="compositionally biased region" description="Basic and acidic residues" evidence="1">
    <location>
        <begin position="380"/>
        <end position="394"/>
    </location>
</feature>
<feature type="domain" description="DNA helicase TraI type C-terminal" evidence="2">
    <location>
        <begin position="1607"/>
        <end position="1756"/>
    </location>
</feature>
<gene>
    <name evidence="7" type="primary">mobF</name>
    <name evidence="7" type="ORF">Q8Y70_23670</name>
</gene>
<feature type="domain" description="TraI N-terminal subdomain" evidence="4">
    <location>
        <begin position="757"/>
        <end position="808"/>
    </location>
</feature>
<dbReference type="Pfam" id="PF18340">
    <property type="entry name" value="TraI_2B"/>
    <property type="match status" value="1"/>
</dbReference>
<dbReference type="Pfam" id="PF07057">
    <property type="entry name" value="TraI_C"/>
    <property type="match status" value="1"/>
</dbReference>
<evidence type="ECO:0000256" key="1">
    <source>
        <dbReference type="SAM" id="MobiDB-lite"/>
    </source>
</evidence>
<dbReference type="InterPro" id="IPR040987">
    <property type="entry name" value="TraI_N"/>
</dbReference>
<evidence type="ECO:0000259" key="2">
    <source>
        <dbReference type="Pfam" id="PF07057"/>
    </source>
</evidence>
<feature type="region of interest" description="Disordered" evidence="1">
    <location>
        <begin position="1891"/>
        <end position="1926"/>
    </location>
</feature>
<dbReference type="InterPro" id="IPR027417">
    <property type="entry name" value="P-loop_NTPase"/>
</dbReference>
<dbReference type="Proteomes" id="UP001302368">
    <property type="component" value="Plasmid pKS2022"/>
</dbReference>
<proteinExistence type="predicted"/>
<dbReference type="InterPro" id="IPR014862">
    <property type="entry name" value="TrwC"/>
</dbReference>
<dbReference type="CDD" id="cd18809">
    <property type="entry name" value="SF1_C_RecD"/>
    <property type="match status" value="1"/>
</dbReference>
<evidence type="ECO:0000259" key="4">
    <source>
        <dbReference type="Pfam" id="PF18272"/>
    </source>
</evidence>
<protein>
    <submittedName>
        <fullName evidence="7">MobF family relaxase</fullName>
    </submittedName>
</protein>
<evidence type="ECO:0000259" key="3">
    <source>
        <dbReference type="Pfam" id="PF08751"/>
    </source>
</evidence>
<dbReference type="Pfam" id="PF18272">
    <property type="entry name" value="ssDNA_TraI_N"/>
    <property type="match status" value="1"/>
</dbReference>
<dbReference type="Pfam" id="PF08751">
    <property type="entry name" value="TrwC"/>
    <property type="match status" value="1"/>
</dbReference>
<dbReference type="InterPro" id="IPR054558">
    <property type="entry name" value="TraI_hel_assoc_DBD_N"/>
</dbReference>
<dbReference type="SUPFAM" id="SSF52540">
    <property type="entry name" value="P-loop containing nucleoside triphosphate hydrolases"/>
    <property type="match status" value="2"/>
</dbReference>
<dbReference type="EMBL" id="CP137745">
    <property type="protein sequence ID" value="WOZ79961.1"/>
    <property type="molecule type" value="Genomic_DNA"/>
</dbReference>
<dbReference type="InterPro" id="IPR009767">
    <property type="entry name" value="DNA_helicase_TraI_C"/>
</dbReference>
<reference evidence="7 8" key="1">
    <citation type="submission" date="2023-10" db="EMBL/GenBank/DDBJ databases">
        <title>Genome sequencing of the isolated polysaccharide-producing bacterium Kosakonia sacchari KS2022.</title>
        <authorList>
            <person name="Yi X."/>
        </authorList>
    </citation>
    <scope>NUCLEOTIDE SEQUENCE [LARGE SCALE GENOMIC DNA]</scope>
    <source>
        <strain evidence="7 8">KS2022</strain>
        <plasmid evidence="7 8">pKS2022</plasmid>
    </source>
</reference>